<dbReference type="Proteomes" id="UP001249394">
    <property type="component" value="Chromosome"/>
</dbReference>
<gene>
    <name evidence="2" type="ORF">RI060_00060</name>
</gene>
<evidence type="ECO:0008006" key="4">
    <source>
        <dbReference type="Google" id="ProtNLM"/>
    </source>
</evidence>
<dbReference type="EMBL" id="CP134213">
    <property type="protein sequence ID" value="WND15869.1"/>
    <property type="molecule type" value="Genomic_DNA"/>
</dbReference>
<accession>A0ABY9TZN0</accession>
<organism evidence="2 3">
    <name type="scientific">Streptomyces violaceus</name>
    <name type="common">Streptomyces venezuelae</name>
    <dbReference type="NCBI Taxonomy" id="1936"/>
    <lineage>
        <taxon>Bacteria</taxon>
        <taxon>Bacillati</taxon>
        <taxon>Actinomycetota</taxon>
        <taxon>Actinomycetes</taxon>
        <taxon>Kitasatosporales</taxon>
        <taxon>Streptomycetaceae</taxon>
        <taxon>Streptomyces</taxon>
    </lineage>
</organism>
<proteinExistence type="predicted"/>
<evidence type="ECO:0000313" key="3">
    <source>
        <dbReference type="Proteomes" id="UP001249394"/>
    </source>
</evidence>
<feature type="region of interest" description="Disordered" evidence="1">
    <location>
        <begin position="28"/>
        <end position="50"/>
    </location>
</feature>
<keyword evidence="3" id="KW-1185">Reference proteome</keyword>
<reference evidence="2 3" key="1">
    <citation type="submission" date="2023-09" db="EMBL/GenBank/DDBJ databases">
        <title>The genome sequence of Streptomyces anthocyanicus.</title>
        <authorList>
            <person name="Mo P."/>
        </authorList>
    </citation>
    <scope>NUCLEOTIDE SEQUENCE [LARGE SCALE GENOMIC DNA]</scope>
    <source>
        <strain evidence="2 3">JCM 4387</strain>
    </source>
</reference>
<sequence length="50" mass="5600">MSAPRTALGRQADGLDDHWTVDFARQGKTVVHTPRAKHPRAHEVSPWKSP</sequence>
<evidence type="ECO:0000313" key="2">
    <source>
        <dbReference type="EMBL" id="WND15869.1"/>
    </source>
</evidence>
<protein>
    <recommendedName>
        <fullName evidence="4">Integrase</fullName>
    </recommendedName>
</protein>
<evidence type="ECO:0000256" key="1">
    <source>
        <dbReference type="SAM" id="MobiDB-lite"/>
    </source>
</evidence>
<feature type="compositionally biased region" description="Basic and acidic residues" evidence="1">
    <location>
        <begin position="41"/>
        <end position="50"/>
    </location>
</feature>
<name>A0ABY9TZN0_STRVL</name>